<dbReference type="InterPro" id="IPR013325">
    <property type="entry name" value="RNA_pol_sigma_r2"/>
</dbReference>
<dbReference type="InterPro" id="IPR039425">
    <property type="entry name" value="RNA_pol_sigma-70-like"/>
</dbReference>
<dbReference type="OrthoDB" id="8611574at2"/>
<evidence type="ECO:0000259" key="7">
    <source>
        <dbReference type="Pfam" id="PF08281"/>
    </source>
</evidence>
<evidence type="ECO:0000256" key="2">
    <source>
        <dbReference type="ARBA" id="ARBA00023015"/>
    </source>
</evidence>
<evidence type="ECO:0000259" key="6">
    <source>
        <dbReference type="Pfam" id="PF04542"/>
    </source>
</evidence>
<keyword evidence="4" id="KW-0238">DNA-binding</keyword>
<organism evidence="8 9">
    <name type="scientific">Ahniella affigens</name>
    <dbReference type="NCBI Taxonomy" id="2021234"/>
    <lineage>
        <taxon>Bacteria</taxon>
        <taxon>Pseudomonadati</taxon>
        <taxon>Pseudomonadota</taxon>
        <taxon>Gammaproteobacteria</taxon>
        <taxon>Lysobacterales</taxon>
        <taxon>Rhodanobacteraceae</taxon>
        <taxon>Ahniella</taxon>
    </lineage>
</organism>
<keyword evidence="9" id="KW-1185">Reference proteome</keyword>
<dbReference type="NCBIfam" id="TIGR02937">
    <property type="entry name" value="sigma70-ECF"/>
    <property type="match status" value="1"/>
</dbReference>
<feature type="domain" description="RNA polymerase sigma factor 70 region 4 type 2" evidence="7">
    <location>
        <begin position="186"/>
        <end position="238"/>
    </location>
</feature>
<keyword evidence="3" id="KW-0731">Sigma factor</keyword>
<dbReference type="SUPFAM" id="SSF88659">
    <property type="entry name" value="Sigma3 and sigma4 domains of RNA polymerase sigma factors"/>
    <property type="match status" value="1"/>
</dbReference>
<dbReference type="PANTHER" id="PTHR43133">
    <property type="entry name" value="RNA POLYMERASE ECF-TYPE SIGMA FACTO"/>
    <property type="match status" value="1"/>
</dbReference>
<feature type="domain" description="RNA polymerase sigma-70 region 2" evidence="6">
    <location>
        <begin position="83"/>
        <end position="155"/>
    </location>
</feature>
<evidence type="ECO:0000256" key="5">
    <source>
        <dbReference type="ARBA" id="ARBA00023163"/>
    </source>
</evidence>
<evidence type="ECO:0000313" key="9">
    <source>
        <dbReference type="Proteomes" id="UP000241074"/>
    </source>
</evidence>
<dbReference type="InterPro" id="IPR036388">
    <property type="entry name" value="WH-like_DNA-bd_sf"/>
</dbReference>
<dbReference type="GO" id="GO:0003677">
    <property type="term" value="F:DNA binding"/>
    <property type="evidence" value="ECO:0007669"/>
    <property type="project" value="UniProtKB-KW"/>
</dbReference>
<keyword evidence="2" id="KW-0805">Transcription regulation</keyword>
<dbReference type="SUPFAM" id="SSF88946">
    <property type="entry name" value="Sigma2 domain of RNA polymerase sigma factors"/>
    <property type="match status" value="1"/>
</dbReference>
<dbReference type="Proteomes" id="UP000241074">
    <property type="component" value="Chromosome"/>
</dbReference>
<dbReference type="PANTHER" id="PTHR43133:SF8">
    <property type="entry name" value="RNA POLYMERASE SIGMA FACTOR HI_1459-RELATED"/>
    <property type="match status" value="1"/>
</dbReference>
<dbReference type="GO" id="GO:0016987">
    <property type="term" value="F:sigma factor activity"/>
    <property type="evidence" value="ECO:0007669"/>
    <property type="project" value="UniProtKB-KW"/>
</dbReference>
<dbReference type="InterPro" id="IPR014284">
    <property type="entry name" value="RNA_pol_sigma-70_dom"/>
</dbReference>
<comment type="similarity">
    <text evidence="1">Belongs to the sigma-70 factor family. ECF subfamily.</text>
</comment>
<accession>A0A2P1PM66</accession>
<sequence>MPVTRQRLRARFTMLKPAGMLPQTGSASQFRARVGRLRSVPQSGLYNAVPFPTHPDMNAPLEPSTAELLHAIRNGSEPARHALYQRFLPILSRWAHGRLPRGARDVADTDDLVQVSLMRTLKHLDVIESERTGSFLAYLRQILLNEVRAEMRKHRVRGEQVDVADLDLVDAASSPVEQLVGRERMRAYEAALAKLNQRQQELILMRLELGMSYPEIALETGSDPDAVRMMVTRALKSLTEQLADCR</sequence>
<dbReference type="EMBL" id="CP027860">
    <property type="protein sequence ID" value="AVP95935.1"/>
    <property type="molecule type" value="Genomic_DNA"/>
</dbReference>
<evidence type="ECO:0008006" key="10">
    <source>
        <dbReference type="Google" id="ProtNLM"/>
    </source>
</evidence>
<dbReference type="GO" id="GO:0006352">
    <property type="term" value="P:DNA-templated transcription initiation"/>
    <property type="evidence" value="ECO:0007669"/>
    <property type="project" value="InterPro"/>
</dbReference>
<dbReference type="Gene3D" id="1.10.1740.10">
    <property type="match status" value="1"/>
</dbReference>
<evidence type="ECO:0000256" key="3">
    <source>
        <dbReference type="ARBA" id="ARBA00023082"/>
    </source>
</evidence>
<dbReference type="InterPro" id="IPR007627">
    <property type="entry name" value="RNA_pol_sigma70_r2"/>
</dbReference>
<reference evidence="8 9" key="2">
    <citation type="submission" date="2018-03" db="EMBL/GenBank/DDBJ databases">
        <authorList>
            <person name="Keele B.F."/>
        </authorList>
    </citation>
    <scope>NUCLEOTIDE SEQUENCE [LARGE SCALE GENOMIC DNA]</scope>
    <source>
        <strain evidence="8 9">D13</strain>
    </source>
</reference>
<dbReference type="Pfam" id="PF08281">
    <property type="entry name" value="Sigma70_r4_2"/>
    <property type="match status" value="1"/>
</dbReference>
<evidence type="ECO:0000256" key="1">
    <source>
        <dbReference type="ARBA" id="ARBA00010641"/>
    </source>
</evidence>
<reference evidence="8 9" key="1">
    <citation type="submission" date="2018-03" db="EMBL/GenBank/DDBJ databases">
        <title>Ahniella affigens gen. nov., sp. nov., a gammaproteobacterium isolated from sandy soil near a stream.</title>
        <authorList>
            <person name="Ko Y."/>
            <person name="Kim J.-H."/>
        </authorList>
    </citation>
    <scope>NUCLEOTIDE SEQUENCE [LARGE SCALE GENOMIC DNA]</scope>
    <source>
        <strain evidence="8 9">D13</strain>
    </source>
</reference>
<dbReference type="Pfam" id="PF04542">
    <property type="entry name" value="Sigma70_r2"/>
    <property type="match status" value="1"/>
</dbReference>
<evidence type="ECO:0000313" key="8">
    <source>
        <dbReference type="EMBL" id="AVP95935.1"/>
    </source>
</evidence>
<protein>
    <recommendedName>
        <fullName evidence="10">Sigma-70 family RNA polymerase sigma factor</fullName>
    </recommendedName>
</protein>
<dbReference type="KEGG" id="xba:C7S18_01405"/>
<dbReference type="InterPro" id="IPR013324">
    <property type="entry name" value="RNA_pol_sigma_r3/r4-like"/>
</dbReference>
<proteinExistence type="inferred from homology"/>
<keyword evidence="5" id="KW-0804">Transcription</keyword>
<evidence type="ECO:0000256" key="4">
    <source>
        <dbReference type="ARBA" id="ARBA00023125"/>
    </source>
</evidence>
<name>A0A2P1PM66_9GAMM</name>
<dbReference type="InterPro" id="IPR013249">
    <property type="entry name" value="RNA_pol_sigma70_r4_t2"/>
</dbReference>
<dbReference type="AlphaFoldDB" id="A0A2P1PM66"/>
<dbReference type="Gene3D" id="1.10.10.10">
    <property type="entry name" value="Winged helix-like DNA-binding domain superfamily/Winged helix DNA-binding domain"/>
    <property type="match status" value="1"/>
</dbReference>
<gene>
    <name evidence="8" type="ORF">C7S18_01405</name>
</gene>